<dbReference type="Proteomes" id="UP000807306">
    <property type="component" value="Unassembled WGS sequence"/>
</dbReference>
<evidence type="ECO:0000313" key="2">
    <source>
        <dbReference type="Proteomes" id="UP000807306"/>
    </source>
</evidence>
<protein>
    <submittedName>
        <fullName evidence="1">Uncharacterized protein</fullName>
    </submittedName>
</protein>
<accession>A0A9P6E5P2</accession>
<gene>
    <name evidence="1" type="ORF">CPB83DRAFT_915462</name>
</gene>
<name>A0A9P6E5P2_9AGAR</name>
<organism evidence="1 2">
    <name type="scientific">Crepidotus variabilis</name>
    <dbReference type="NCBI Taxonomy" id="179855"/>
    <lineage>
        <taxon>Eukaryota</taxon>
        <taxon>Fungi</taxon>
        <taxon>Dikarya</taxon>
        <taxon>Basidiomycota</taxon>
        <taxon>Agaricomycotina</taxon>
        <taxon>Agaricomycetes</taxon>
        <taxon>Agaricomycetidae</taxon>
        <taxon>Agaricales</taxon>
        <taxon>Agaricineae</taxon>
        <taxon>Crepidotaceae</taxon>
        <taxon>Crepidotus</taxon>
    </lineage>
</organism>
<evidence type="ECO:0000313" key="1">
    <source>
        <dbReference type="EMBL" id="KAF9522975.1"/>
    </source>
</evidence>
<sequence>MVHSIGEFLPGRHQDLLWCDDGISDAEANILCGTVHQYEGGNCIILSWWPTELVWQSCVAQTHWTEVAERLYNERVTELQQEDAKPLSASKWRRRIRTPSTARNANQAALKFSGNVLKPHLH</sequence>
<dbReference type="AlphaFoldDB" id="A0A9P6E5P2"/>
<dbReference type="OrthoDB" id="3270336at2759"/>
<comment type="caution">
    <text evidence="1">The sequence shown here is derived from an EMBL/GenBank/DDBJ whole genome shotgun (WGS) entry which is preliminary data.</text>
</comment>
<reference evidence="1" key="1">
    <citation type="submission" date="2020-11" db="EMBL/GenBank/DDBJ databases">
        <authorList>
            <consortium name="DOE Joint Genome Institute"/>
            <person name="Ahrendt S."/>
            <person name="Riley R."/>
            <person name="Andreopoulos W."/>
            <person name="Labutti K."/>
            <person name="Pangilinan J."/>
            <person name="Ruiz-Duenas F.J."/>
            <person name="Barrasa J.M."/>
            <person name="Sanchez-Garcia M."/>
            <person name="Camarero S."/>
            <person name="Miyauchi S."/>
            <person name="Serrano A."/>
            <person name="Linde D."/>
            <person name="Babiker R."/>
            <person name="Drula E."/>
            <person name="Ayuso-Fernandez I."/>
            <person name="Pacheco R."/>
            <person name="Padilla G."/>
            <person name="Ferreira P."/>
            <person name="Barriuso J."/>
            <person name="Kellner H."/>
            <person name="Castanera R."/>
            <person name="Alfaro M."/>
            <person name="Ramirez L."/>
            <person name="Pisabarro A.G."/>
            <person name="Kuo A."/>
            <person name="Tritt A."/>
            <person name="Lipzen A."/>
            <person name="He G."/>
            <person name="Yan M."/>
            <person name="Ng V."/>
            <person name="Cullen D."/>
            <person name="Martin F."/>
            <person name="Rosso M.-N."/>
            <person name="Henrissat B."/>
            <person name="Hibbett D."/>
            <person name="Martinez A.T."/>
            <person name="Grigoriev I.V."/>
        </authorList>
    </citation>
    <scope>NUCLEOTIDE SEQUENCE</scope>
    <source>
        <strain evidence="1">CBS 506.95</strain>
    </source>
</reference>
<proteinExistence type="predicted"/>
<dbReference type="EMBL" id="MU157929">
    <property type="protein sequence ID" value="KAF9522975.1"/>
    <property type="molecule type" value="Genomic_DNA"/>
</dbReference>
<keyword evidence="2" id="KW-1185">Reference proteome</keyword>